<keyword evidence="2" id="KW-1185">Reference proteome</keyword>
<name>A0A484FQ56_COLOR</name>
<reference evidence="2" key="2">
    <citation type="journal article" date="2019" name="Mol. Plant Microbe Interact.">
        <title>Genome sequence resources for four phytopathogenic fungi from the Colletotrichum orbiculare species complex.</title>
        <authorList>
            <person name="Gan P."/>
            <person name="Tsushima A."/>
            <person name="Narusaka M."/>
            <person name="Narusaka Y."/>
            <person name="Takano Y."/>
            <person name="Kubo Y."/>
            <person name="Shirasu K."/>
        </authorList>
    </citation>
    <scope>GENOME REANNOTATION</scope>
    <source>
        <strain evidence="2">104-T / ATCC 96160 / CBS 514.97 / LARS 414 / MAFF 240422</strain>
    </source>
</reference>
<protein>
    <submittedName>
        <fullName evidence="1">Uncharacterized protein</fullName>
    </submittedName>
</protein>
<dbReference type="Proteomes" id="UP000014480">
    <property type="component" value="Unassembled WGS sequence"/>
</dbReference>
<comment type="caution">
    <text evidence="1">The sequence shown here is derived from an EMBL/GenBank/DDBJ whole genome shotgun (WGS) entry which is preliminary data.</text>
</comment>
<reference evidence="2" key="1">
    <citation type="journal article" date="2013" name="New Phytol.">
        <title>Comparative genomic and transcriptomic analyses reveal the hemibiotrophic stage shift of Colletotrichum fungi.</title>
        <authorList>
            <person name="Gan P."/>
            <person name="Ikeda K."/>
            <person name="Irieda H."/>
            <person name="Narusaka M."/>
            <person name="O'Connell R.J."/>
            <person name="Narusaka Y."/>
            <person name="Takano Y."/>
            <person name="Kubo Y."/>
            <person name="Shirasu K."/>
        </authorList>
    </citation>
    <scope>NUCLEOTIDE SEQUENCE [LARGE SCALE GENOMIC DNA]</scope>
    <source>
        <strain evidence="2">104-T / ATCC 96160 / CBS 514.97 / LARS 414 / MAFF 240422</strain>
    </source>
</reference>
<evidence type="ECO:0000313" key="2">
    <source>
        <dbReference type="Proteomes" id="UP000014480"/>
    </source>
</evidence>
<dbReference type="EMBL" id="AMCV02000017">
    <property type="protein sequence ID" value="TDZ20579.1"/>
    <property type="molecule type" value="Genomic_DNA"/>
</dbReference>
<sequence length="135" mass="14734">MTLRHLAQLWREDHAKLRQELLSLVLLGCRLAALHHLVQILNESPASVQCLRRGRLLVLAQFALTGEAPLLQAFLGRLVVVSRSGLLVPEQQLGAGIEVLGGSHNHHVADERATTISDAGMVEMGRNDPNTASRI</sequence>
<organism evidence="1 2">
    <name type="scientific">Colletotrichum orbiculare (strain 104-T / ATCC 96160 / CBS 514.97 / LARS 414 / MAFF 240422)</name>
    <name type="common">Cucumber anthracnose fungus</name>
    <name type="synonym">Colletotrichum lagenarium</name>
    <dbReference type="NCBI Taxonomy" id="1213857"/>
    <lineage>
        <taxon>Eukaryota</taxon>
        <taxon>Fungi</taxon>
        <taxon>Dikarya</taxon>
        <taxon>Ascomycota</taxon>
        <taxon>Pezizomycotina</taxon>
        <taxon>Sordariomycetes</taxon>
        <taxon>Hypocreomycetidae</taxon>
        <taxon>Glomerellales</taxon>
        <taxon>Glomerellaceae</taxon>
        <taxon>Colletotrichum</taxon>
        <taxon>Colletotrichum orbiculare species complex</taxon>
    </lineage>
</organism>
<gene>
    <name evidence="1" type="ORF">Cob_v006364</name>
</gene>
<proteinExistence type="predicted"/>
<evidence type="ECO:0000313" key="1">
    <source>
        <dbReference type="EMBL" id="TDZ20579.1"/>
    </source>
</evidence>
<accession>A0A484FQ56</accession>
<dbReference type="AlphaFoldDB" id="A0A484FQ56"/>